<evidence type="ECO:0000313" key="2">
    <source>
        <dbReference type="Proteomes" id="UP001311915"/>
    </source>
</evidence>
<gene>
    <name evidence="1" type="ORF">R3W88_033826</name>
</gene>
<dbReference type="Proteomes" id="UP001311915">
    <property type="component" value="Unassembled WGS sequence"/>
</dbReference>
<protein>
    <recommendedName>
        <fullName evidence="3">Integrase core domain containing protein</fullName>
    </recommendedName>
</protein>
<organism evidence="1 2">
    <name type="scientific">Solanum pinnatisectum</name>
    <name type="common">tansyleaf nightshade</name>
    <dbReference type="NCBI Taxonomy" id="50273"/>
    <lineage>
        <taxon>Eukaryota</taxon>
        <taxon>Viridiplantae</taxon>
        <taxon>Streptophyta</taxon>
        <taxon>Embryophyta</taxon>
        <taxon>Tracheophyta</taxon>
        <taxon>Spermatophyta</taxon>
        <taxon>Magnoliopsida</taxon>
        <taxon>eudicotyledons</taxon>
        <taxon>Gunneridae</taxon>
        <taxon>Pentapetalae</taxon>
        <taxon>asterids</taxon>
        <taxon>lamiids</taxon>
        <taxon>Solanales</taxon>
        <taxon>Solanaceae</taxon>
        <taxon>Solanoideae</taxon>
        <taxon>Solaneae</taxon>
        <taxon>Solanum</taxon>
    </lineage>
</organism>
<name>A0AAV9K0D1_9SOLN</name>
<evidence type="ECO:0008006" key="3">
    <source>
        <dbReference type="Google" id="ProtNLM"/>
    </source>
</evidence>
<evidence type="ECO:0000313" key="1">
    <source>
        <dbReference type="EMBL" id="KAK4706614.1"/>
    </source>
</evidence>
<accession>A0AAV9K0D1</accession>
<dbReference type="AlphaFoldDB" id="A0AAV9K0D1"/>
<proteinExistence type="predicted"/>
<reference evidence="1 2" key="1">
    <citation type="submission" date="2023-10" db="EMBL/GenBank/DDBJ databases">
        <title>Genome-Wide Identification Analysis in wild type Solanum Pinnatisectum Reveals Some Genes Defensing Phytophthora Infestans.</title>
        <authorList>
            <person name="Sun C."/>
        </authorList>
    </citation>
    <scope>NUCLEOTIDE SEQUENCE [LARGE SCALE GENOMIC DNA]</scope>
    <source>
        <strain evidence="1">LQN</strain>
        <tissue evidence="1">Leaf</tissue>
    </source>
</reference>
<dbReference type="EMBL" id="JAWPEI010000063">
    <property type="protein sequence ID" value="KAK4706614.1"/>
    <property type="molecule type" value="Genomic_DNA"/>
</dbReference>
<sequence>MSQIRIELGLVLKHVSGSAEKVNVVNYLTRTPPPPFEKCYYEEDAYLVNNQTGGFQANAQGSNSDNWYQGQVNQGQNYSNYNQEGNYVWDGNYNRDNNYNRNNYGNKNERVEPYVPLADREFGNKKAGGSMSRIEDMMQKMMKRFDTTDENVKEMQNDFSRIVNLRHPGLLHSNTIQNLKNDGHCMAVTTRGDKHTIDPPMLSKVERDDDEIEITVESKNSIEKEAEVTQKVVPMPRPPPPFTQILVKKTEEGKYCRFITMLKQLSINVSLIEALEPIPGYAKFMKDLVTKKRAFSFENDEKL</sequence>
<comment type="caution">
    <text evidence="1">The sequence shown here is derived from an EMBL/GenBank/DDBJ whole genome shotgun (WGS) entry which is preliminary data.</text>
</comment>
<keyword evidence="2" id="KW-1185">Reference proteome</keyword>